<dbReference type="EMBL" id="CAXKWB010017170">
    <property type="protein sequence ID" value="CAL4118171.1"/>
    <property type="molecule type" value="Genomic_DNA"/>
</dbReference>
<gene>
    <name evidence="1" type="ORF">MNOR_LOCUS21382</name>
</gene>
<dbReference type="AlphaFoldDB" id="A0AAV2R735"/>
<keyword evidence="2" id="KW-1185">Reference proteome</keyword>
<reference evidence="1 2" key="1">
    <citation type="submission" date="2024-05" db="EMBL/GenBank/DDBJ databases">
        <authorList>
            <person name="Wallberg A."/>
        </authorList>
    </citation>
    <scope>NUCLEOTIDE SEQUENCE [LARGE SCALE GENOMIC DNA]</scope>
</reference>
<name>A0AAV2R735_MEGNR</name>
<protein>
    <submittedName>
        <fullName evidence="1">Uncharacterized protein</fullName>
    </submittedName>
</protein>
<feature type="non-terminal residue" evidence="1">
    <location>
        <position position="1"/>
    </location>
</feature>
<sequence length="415" mass="47730">TNLDIFCQEMFTTPILKKIIRDKIEYKKIFQNHGNTSSWKTLRKDNPPFTFAPYEAIARTLPTLLTEELELIESKPQVLPNFPWLECSLRHYDMSASEQCVKQGHRAPRVLLLGDSRVREVALQLLRNWQHLNLTVITQRGSLAYDGYINAFKDLAGLPWMGADKKTRIDFVKHSDIHITTELAPELSISYVYSSFLTESQRVDSGLLKPSIVQVLRGLLDTPAHILPKLLVIGTGTWAIYGDKAIRDGLSRQPELLRNLDWLLQSITHAEKELRGILQQLKEKGVSIIWMLPDNVKHNVTDWKNKGWFTSPVYEFFFEWINEILLNTLMNFQVEDLVTLWDSNHIISSQVIQSCRQLLRSESGWTLGTSEEWGCQDITHSGPQAAQRYAQILLNYLCNDQRHLCCGNIGDIFTH</sequence>
<evidence type="ECO:0000313" key="2">
    <source>
        <dbReference type="Proteomes" id="UP001497623"/>
    </source>
</evidence>
<accession>A0AAV2R735</accession>
<proteinExistence type="predicted"/>
<comment type="caution">
    <text evidence="1">The sequence shown here is derived from an EMBL/GenBank/DDBJ whole genome shotgun (WGS) entry which is preliminary data.</text>
</comment>
<dbReference type="SUPFAM" id="SSF52266">
    <property type="entry name" value="SGNH hydrolase"/>
    <property type="match status" value="1"/>
</dbReference>
<organism evidence="1 2">
    <name type="scientific">Meganyctiphanes norvegica</name>
    <name type="common">Northern krill</name>
    <name type="synonym">Thysanopoda norvegica</name>
    <dbReference type="NCBI Taxonomy" id="48144"/>
    <lineage>
        <taxon>Eukaryota</taxon>
        <taxon>Metazoa</taxon>
        <taxon>Ecdysozoa</taxon>
        <taxon>Arthropoda</taxon>
        <taxon>Crustacea</taxon>
        <taxon>Multicrustacea</taxon>
        <taxon>Malacostraca</taxon>
        <taxon>Eumalacostraca</taxon>
        <taxon>Eucarida</taxon>
        <taxon>Euphausiacea</taxon>
        <taxon>Euphausiidae</taxon>
        <taxon>Meganyctiphanes</taxon>
    </lineage>
</organism>
<dbReference type="Proteomes" id="UP001497623">
    <property type="component" value="Unassembled WGS sequence"/>
</dbReference>
<evidence type="ECO:0000313" key="1">
    <source>
        <dbReference type="EMBL" id="CAL4118171.1"/>
    </source>
</evidence>